<name>B9D234_CAMRE</name>
<dbReference type="Proteomes" id="UP000003082">
    <property type="component" value="Unassembled WGS sequence"/>
</dbReference>
<proteinExistence type="predicted"/>
<reference evidence="1 2" key="1">
    <citation type="submission" date="2008-08" db="EMBL/GenBank/DDBJ databases">
        <authorList>
            <person name="Madupu R."/>
            <person name="Durkin A.S."/>
            <person name="Torralba M."/>
            <person name="Methe B."/>
            <person name="Sutton G.G."/>
            <person name="Strausberg R.L."/>
            <person name="Nelson K.E."/>
        </authorList>
    </citation>
    <scope>NUCLEOTIDE SEQUENCE [LARGE SCALE GENOMIC DNA]</scope>
    <source>
        <strain evidence="1 2">RM3267</strain>
    </source>
</reference>
<accession>B9D234</accession>
<organism evidence="1 2">
    <name type="scientific">Campylobacter rectus RM3267</name>
    <dbReference type="NCBI Taxonomy" id="553218"/>
    <lineage>
        <taxon>Bacteria</taxon>
        <taxon>Pseudomonadati</taxon>
        <taxon>Campylobacterota</taxon>
        <taxon>Epsilonproteobacteria</taxon>
        <taxon>Campylobacterales</taxon>
        <taxon>Campylobacteraceae</taxon>
        <taxon>Campylobacter</taxon>
    </lineage>
</organism>
<evidence type="ECO:0000313" key="2">
    <source>
        <dbReference type="Proteomes" id="UP000003082"/>
    </source>
</evidence>
<gene>
    <name evidence="1" type="ORF">CAMRE0001_0910</name>
</gene>
<sequence>MNLQTIRHIGDDLFTLNKALFRRDEFMFIYQTPDRCPERCVGLGGTRPRLILERICCRKDALKRLAFGCGRCEICAKFGLWARLNF</sequence>
<keyword evidence="2" id="KW-1185">Reference proteome</keyword>
<comment type="caution">
    <text evidence="1">The sequence shown here is derived from an EMBL/GenBank/DDBJ whole genome shotgun (WGS) entry which is preliminary data.</text>
</comment>
<dbReference type="AlphaFoldDB" id="B9D234"/>
<protein>
    <submittedName>
        <fullName evidence="1">Uncharacterized protein</fullName>
    </submittedName>
</protein>
<dbReference type="EMBL" id="ACFU01000011">
    <property type="protein sequence ID" value="EEF13947.1"/>
    <property type="molecule type" value="Genomic_DNA"/>
</dbReference>
<evidence type="ECO:0000313" key="1">
    <source>
        <dbReference type="EMBL" id="EEF13947.1"/>
    </source>
</evidence>